<keyword evidence="14" id="KW-1185">Reference proteome</keyword>
<evidence type="ECO:0000256" key="10">
    <source>
        <dbReference type="ARBA" id="ARBA00023211"/>
    </source>
</evidence>
<dbReference type="EMBL" id="JACMSC010000001">
    <property type="protein sequence ID" value="KAG6538281.1"/>
    <property type="molecule type" value="Genomic_DNA"/>
</dbReference>
<dbReference type="GO" id="GO:0005759">
    <property type="term" value="C:mitochondrial matrix"/>
    <property type="evidence" value="ECO:0007669"/>
    <property type="project" value="UniProtKB-SubCell"/>
</dbReference>
<dbReference type="PANTHER" id="PTHR11404">
    <property type="entry name" value="SUPEROXIDE DISMUTASE 2"/>
    <property type="match status" value="1"/>
</dbReference>
<dbReference type="FunFam" id="3.55.40.20:FF:000002">
    <property type="entry name" value="Superoxide dismutase"/>
    <property type="match status" value="1"/>
</dbReference>
<proteinExistence type="inferred from homology"/>
<feature type="domain" description="Macro" evidence="12">
    <location>
        <begin position="26"/>
        <end position="215"/>
    </location>
</feature>
<comment type="similarity">
    <text evidence="4">Belongs to the iron/manganese superoxide dismutase family.</text>
</comment>
<evidence type="ECO:0000259" key="12">
    <source>
        <dbReference type="PROSITE" id="PS51154"/>
    </source>
</evidence>
<dbReference type="InterPro" id="IPR019833">
    <property type="entry name" value="Mn/Fe_SOD_BS"/>
</dbReference>
<dbReference type="Pfam" id="PF01661">
    <property type="entry name" value="Macro"/>
    <property type="match status" value="1"/>
</dbReference>
<reference evidence="13 14" key="1">
    <citation type="submission" date="2020-08" db="EMBL/GenBank/DDBJ databases">
        <title>Plant Genome Project.</title>
        <authorList>
            <person name="Zhang R.-G."/>
        </authorList>
    </citation>
    <scope>NUCLEOTIDE SEQUENCE [LARGE SCALE GENOMIC DNA]</scope>
    <source>
        <tissue evidence="13">Rhizome</tissue>
    </source>
</reference>
<dbReference type="InterPro" id="IPR019831">
    <property type="entry name" value="Mn/Fe_SOD_N"/>
</dbReference>
<evidence type="ECO:0000313" key="13">
    <source>
        <dbReference type="EMBL" id="KAG6538281.1"/>
    </source>
</evidence>
<dbReference type="SMART" id="SM00506">
    <property type="entry name" value="A1pp"/>
    <property type="match status" value="1"/>
</dbReference>
<evidence type="ECO:0000256" key="1">
    <source>
        <dbReference type="ARBA" id="ARBA00001936"/>
    </source>
</evidence>
<dbReference type="PROSITE" id="PS00088">
    <property type="entry name" value="SOD_MN"/>
    <property type="match status" value="1"/>
</dbReference>
<evidence type="ECO:0000256" key="3">
    <source>
        <dbReference type="ARBA" id="ARBA00004305"/>
    </source>
</evidence>
<dbReference type="Proteomes" id="UP000734854">
    <property type="component" value="Unassembled WGS sequence"/>
</dbReference>
<evidence type="ECO:0000256" key="6">
    <source>
        <dbReference type="ARBA" id="ARBA00012682"/>
    </source>
</evidence>
<keyword evidence="10" id="KW-0464">Manganese</keyword>
<sequence length="455" mass="50256">MFRRNRTGDVRSAMGMAGFSASSSDGSVRTFQLSPSSVLKIQKGDITVWSVDGSTDAIVNATSKLMLGDGGVDEAIHRAAGPELLEACRKVPKVQNFSRITVRCPTGEARITPAFRLPVSHVIHTVGPIYYSDEHPEISLTNAYRNSLTLAKENNVQYIAFPAISCGLYRYPFKEASRIAISVAKEFLDSFKEIHFVLFSDKLYGVWLNTANADTGLQLLAKKTLSLSSSFAPVSASRDRWLGASLCHVQTLTIATLPDLPYDYCALEPTISREIMKIHHQKHHQMYITNYNNALEQLDSAIAKGDVSAVVQLQSTIKFNGGGHVNHTIFWQNLKPTNEGGGEPPHSTLGWAIDTNFGSLEALIQKMNAEGAALQGSGWVWLALDKGNKKLSVETTANQDPLVTKGATLVPLLGIDVWEHAYYLQYKNVRSDYLKNIWKVINWKYASEVYDKETA</sequence>
<keyword evidence="7" id="KW-0479">Metal-binding</keyword>
<evidence type="ECO:0000313" key="14">
    <source>
        <dbReference type="Proteomes" id="UP000734854"/>
    </source>
</evidence>
<dbReference type="FunFam" id="1.10.287.990:FF:000001">
    <property type="entry name" value="Superoxide dismutase"/>
    <property type="match status" value="1"/>
</dbReference>
<dbReference type="GO" id="GO:0030145">
    <property type="term" value="F:manganese ion binding"/>
    <property type="evidence" value="ECO:0007669"/>
    <property type="project" value="TreeGrafter"/>
</dbReference>
<evidence type="ECO:0000256" key="2">
    <source>
        <dbReference type="ARBA" id="ARBA00002170"/>
    </source>
</evidence>
<dbReference type="PROSITE" id="PS51154">
    <property type="entry name" value="MACRO"/>
    <property type="match status" value="1"/>
</dbReference>
<evidence type="ECO:0000256" key="8">
    <source>
        <dbReference type="ARBA" id="ARBA00023002"/>
    </source>
</evidence>
<evidence type="ECO:0000256" key="7">
    <source>
        <dbReference type="ARBA" id="ARBA00022723"/>
    </source>
</evidence>
<dbReference type="CDD" id="cd02908">
    <property type="entry name" value="Macro_OAADPr_deacetylase"/>
    <property type="match status" value="1"/>
</dbReference>
<keyword evidence="8" id="KW-0560">Oxidoreductase</keyword>
<dbReference type="Pfam" id="PF00081">
    <property type="entry name" value="Sod_Fe_N"/>
    <property type="match status" value="1"/>
</dbReference>
<comment type="subcellular location">
    <subcellularLocation>
        <location evidence="3">Mitochondrion matrix</location>
    </subcellularLocation>
</comment>
<dbReference type="PANTHER" id="PTHR11404:SF6">
    <property type="entry name" value="SUPEROXIDE DISMUTASE [MN], MITOCHONDRIAL"/>
    <property type="match status" value="1"/>
</dbReference>
<dbReference type="GO" id="GO:0004784">
    <property type="term" value="F:superoxide dismutase activity"/>
    <property type="evidence" value="ECO:0007669"/>
    <property type="project" value="UniProtKB-EC"/>
</dbReference>
<dbReference type="Pfam" id="PF02777">
    <property type="entry name" value="Sod_Fe_C"/>
    <property type="match status" value="1"/>
</dbReference>
<evidence type="ECO:0000256" key="5">
    <source>
        <dbReference type="ARBA" id="ARBA00011881"/>
    </source>
</evidence>
<comment type="function">
    <text evidence="2">Destroys superoxide anion radicals which are normally produced within the cells and which are toxic to biological systems.</text>
</comment>
<comment type="caution">
    <text evidence="13">The sequence shown here is derived from an EMBL/GenBank/DDBJ whole genome shotgun (WGS) entry which is preliminary data.</text>
</comment>
<organism evidence="13 14">
    <name type="scientific">Zingiber officinale</name>
    <name type="common">Ginger</name>
    <name type="synonym">Amomum zingiber</name>
    <dbReference type="NCBI Taxonomy" id="94328"/>
    <lineage>
        <taxon>Eukaryota</taxon>
        <taxon>Viridiplantae</taxon>
        <taxon>Streptophyta</taxon>
        <taxon>Embryophyta</taxon>
        <taxon>Tracheophyta</taxon>
        <taxon>Spermatophyta</taxon>
        <taxon>Magnoliopsida</taxon>
        <taxon>Liliopsida</taxon>
        <taxon>Zingiberales</taxon>
        <taxon>Zingiberaceae</taxon>
        <taxon>Zingiber</taxon>
    </lineage>
</organism>
<name>A0A8J5I6F2_ZINOF</name>
<keyword evidence="9" id="KW-0496">Mitochondrion</keyword>
<dbReference type="InterPro" id="IPR050265">
    <property type="entry name" value="Fe/Mn_Superoxide_Dismutase"/>
</dbReference>
<protein>
    <recommendedName>
        <fullName evidence="6">superoxide dismutase</fullName>
        <ecNumber evidence="6">1.15.1.1</ecNumber>
    </recommendedName>
</protein>
<dbReference type="OrthoDB" id="6133115at2759"/>
<gene>
    <name evidence="13" type="ORF">ZIOFF_003394</name>
</gene>
<evidence type="ECO:0000256" key="4">
    <source>
        <dbReference type="ARBA" id="ARBA00008714"/>
    </source>
</evidence>
<comment type="subunit">
    <text evidence="5">Homotetramer.</text>
</comment>
<dbReference type="InterPro" id="IPR002589">
    <property type="entry name" value="Macro_dom"/>
</dbReference>
<comment type="cofactor">
    <cofactor evidence="1">
        <name>Mn(2+)</name>
        <dbReference type="ChEBI" id="CHEBI:29035"/>
    </cofactor>
</comment>
<evidence type="ECO:0000256" key="11">
    <source>
        <dbReference type="ARBA" id="ARBA00049204"/>
    </source>
</evidence>
<dbReference type="EC" id="1.15.1.1" evidence="6"/>
<comment type="catalytic activity">
    <reaction evidence="11">
        <text>2 superoxide + 2 H(+) = H2O2 + O2</text>
        <dbReference type="Rhea" id="RHEA:20696"/>
        <dbReference type="ChEBI" id="CHEBI:15378"/>
        <dbReference type="ChEBI" id="CHEBI:15379"/>
        <dbReference type="ChEBI" id="CHEBI:16240"/>
        <dbReference type="ChEBI" id="CHEBI:18421"/>
        <dbReference type="EC" id="1.15.1.1"/>
    </reaction>
</comment>
<accession>A0A8J5I6F2</accession>
<dbReference type="InterPro" id="IPR019832">
    <property type="entry name" value="Mn/Fe_SOD_C"/>
</dbReference>
<evidence type="ECO:0000256" key="9">
    <source>
        <dbReference type="ARBA" id="ARBA00023128"/>
    </source>
</evidence>
<dbReference type="AlphaFoldDB" id="A0A8J5I6F2"/>